<organism evidence="3 4">
    <name type="scientific">Shewanella maritima</name>
    <dbReference type="NCBI Taxonomy" id="2520507"/>
    <lineage>
        <taxon>Bacteria</taxon>
        <taxon>Pseudomonadati</taxon>
        <taxon>Pseudomonadota</taxon>
        <taxon>Gammaproteobacteria</taxon>
        <taxon>Alteromonadales</taxon>
        <taxon>Shewanellaceae</taxon>
        <taxon>Shewanella</taxon>
    </lineage>
</organism>
<keyword evidence="4" id="KW-1185">Reference proteome</keyword>
<proteinExistence type="predicted"/>
<dbReference type="EMBL" id="CP036200">
    <property type="protein sequence ID" value="QBF84957.1"/>
    <property type="molecule type" value="Genomic_DNA"/>
</dbReference>
<dbReference type="Proteomes" id="UP000291106">
    <property type="component" value="Chromosome"/>
</dbReference>
<feature type="transmembrane region" description="Helical" evidence="2">
    <location>
        <begin position="435"/>
        <end position="460"/>
    </location>
</feature>
<evidence type="ECO:0000313" key="4">
    <source>
        <dbReference type="Proteomes" id="UP000291106"/>
    </source>
</evidence>
<keyword evidence="2" id="KW-1133">Transmembrane helix</keyword>
<name>A0A411PN37_9GAMM</name>
<protein>
    <submittedName>
        <fullName evidence="3">Exopolysaccharide biosynthesis protein</fullName>
    </submittedName>
</protein>
<feature type="coiled-coil region" evidence="1">
    <location>
        <begin position="340"/>
        <end position="381"/>
    </location>
</feature>
<keyword evidence="2" id="KW-0472">Membrane</keyword>
<keyword evidence="2" id="KW-0812">Transmembrane</keyword>
<keyword evidence="1" id="KW-0175">Coiled coil</keyword>
<evidence type="ECO:0000256" key="2">
    <source>
        <dbReference type="SAM" id="Phobius"/>
    </source>
</evidence>
<gene>
    <name evidence="3" type="ORF">EXU30_17270</name>
</gene>
<sequence length="477" mass="52324">MTELAYLLWLKQAVVEGSKLTHASRKRLYFQTAAAALLVIWVVAGMLIIMAPTKYVSKWTVILPGNGAGALVNLESLGQATTSSSSPYLSSAIDPRENYKAIANSELLLIRAGQLAGLGTGKIEKPKLKLPTQTGLMEFSISAKDPATAQAKAWALYRSLQAMLDDLRADEVAMRESGIRRGLSGFSNKVDLTQKAILDFQSDKGLVSLDQFKELAITIERLRHSRVTQVAKLNGLKAKESALATRLNTDAKLAAKLLKLHNDKLIGQMVASYNLIQTQRHEMSAHYGSNHPQMTTLAAEKAELYQALNDQVNALLAISSQGTSSAQLVDILTIDDIDGRAELFETLIAINAEREGLEQELDKLDREILEWEQRLEYSNDDAAKLEDLHREHQLATAILTSAIAKMDVSKADVFTAYPMLQLLSPPTLPAKPNNLTMILLVVAALGASLMSITGLCILWIRKPLLRKMLTKKPSMAQ</sequence>
<dbReference type="InterPro" id="IPR050445">
    <property type="entry name" value="Bact_polysacc_biosynth/exp"/>
</dbReference>
<feature type="transmembrane region" description="Helical" evidence="2">
    <location>
        <begin position="28"/>
        <end position="51"/>
    </location>
</feature>
<dbReference type="KEGG" id="smai:EXU30_17270"/>
<dbReference type="OrthoDB" id="6148968at2"/>
<dbReference type="PANTHER" id="PTHR32309:SF31">
    <property type="entry name" value="CAPSULAR EXOPOLYSACCHARIDE FAMILY"/>
    <property type="match status" value="1"/>
</dbReference>
<evidence type="ECO:0000313" key="3">
    <source>
        <dbReference type="EMBL" id="QBF84957.1"/>
    </source>
</evidence>
<dbReference type="PANTHER" id="PTHR32309">
    <property type="entry name" value="TYROSINE-PROTEIN KINASE"/>
    <property type="match status" value="1"/>
</dbReference>
<evidence type="ECO:0000256" key="1">
    <source>
        <dbReference type="SAM" id="Coils"/>
    </source>
</evidence>
<accession>A0A411PN37</accession>
<reference evidence="3 4" key="1">
    <citation type="submission" date="2019-02" db="EMBL/GenBank/DDBJ databases">
        <title>Shewanella sp. D4-2 isolated from Dokdo Island.</title>
        <authorList>
            <person name="Baek K."/>
        </authorList>
    </citation>
    <scope>NUCLEOTIDE SEQUENCE [LARGE SCALE GENOMIC DNA]</scope>
    <source>
        <strain evidence="3 4">D4-2</strain>
    </source>
</reference>
<dbReference type="AlphaFoldDB" id="A0A411PN37"/>